<name>A0A8S5NMR2_9CAUD</name>
<feature type="transmembrane region" description="Helical" evidence="1">
    <location>
        <begin position="201"/>
        <end position="222"/>
    </location>
</feature>
<keyword evidence="1" id="KW-0812">Transmembrane</keyword>
<accession>A0A8S5NMR2</accession>
<proteinExistence type="predicted"/>
<keyword evidence="1" id="KW-1133">Transmembrane helix</keyword>
<organism evidence="2">
    <name type="scientific">Siphoviridae sp. ctFbs2</name>
    <dbReference type="NCBI Taxonomy" id="2826213"/>
    <lineage>
        <taxon>Viruses</taxon>
        <taxon>Duplodnaviria</taxon>
        <taxon>Heunggongvirae</taxon>
        <taxon>Uroviricota</taxon>
        <taxon>Caudoviricetes</taxon>
    </lineage>
</organism>
<dbReference type="EMBL" id="BK015193">
    <property type="protein sequence ID" value="DAD95520.1"/>
    <property type="molecule type" value="Genomic_DNA"/>
</dbReference>
<protein>
    <submittedName>
        <fullName evidence="2">Uncharacterized protein</fullName>
    </submittedName>
</protein>
<keyword evidence="1" id="KW-0472">Membrane</keyword>
<sequence length="361" mass="39387">MPYRPNVRLDVCRTAAAVTAERARAGVVGEGVGVAYHTTHRLGQLELVDLILHVGHAVAGDGVEDLLRLLGDGLLNRGGIDCAVVIDGVDTTLGGAAAICQLGRQRVVAVFDGILRLREVAEVLVADRREALAGLHELRLHHVVHAPDLVSQVVEIHGVAQTGLSYGLLAGIAVATETRHLIYAQVGRRPYAPLHYPNICLIAFISIPCSLAICSGLLPLFALMNSANCGLLCIIWCMTCSGFALRIILTACIADRSGFGFCTPPNRLLAIVDRLPQMLHRCIEFIMCHVLLHRFRLVFNWLKCKSTDGRKTGTIRAFNIHDVVICVEQRHDRIGRHLVCLGPIHTSDTDQLHPCCIWARC</sequence>
<evidence type="ECO:0000256" key="1">
    <source>
        <dbReference type="SAM" id="Phobius"/>
    </source>
</evidence>
<feature type="transmembrane region" description="Helical" evidence="1">
    <location>
        <begin position="229"/>
        <end position="249"/>
    </location>
</feature>
<reference evidence="2" key="1">
    <citation type="journal article" date="2021" name="Proc. Natl. Acad. Sci. U.S.A.">
        <title>A Catalog of Tens of Thousands of Viruses from Human Metagenomes Reveals Hidden Associations with Chronic Diseases.</title>
        <authorList>
            <person name="Tisza M.J."/>
            <person name="Buck C.B."/>
        </authorList>
    </citation>
    <scope>NUCLEOTIDE SEQUENCE</scope>
    <source>
        <strain evidence="2">CtFbs2</strain>
    </source>
</reference>
<evidence type="ECO:0000313" key="2">
    <source>
        <dbReference type="EMBL" id="DAD95520.1"/>
    </source>
</evidence>